<comment type="caution">
    <text evidence="1">The sequence shown here is derived from an EMBL/GenBank/DDBJ whole genome shotgun (WGS) entry which is preliminary data.</text>
</comment>
<reference evidence="1 2" key="1">
    <citation type="submission" date="2019-12" db="EMBL/GenBank/DDBJ databases">
        <title>Draft genome sequencing of Halomonas icarensis D1-1.</title>
        <authorList>
            <person name="Pandiyan K."/>
            <person name="Kushwaha P."/>
            <person name="Gowdham M."/>
            <person name="Chakdar H."/>
            <person name="Singh A."/>
            <person name="Kumar M."/>
            <person name="Saxena A.K."/>
        </authorList>
    </citation>
    <scope>NUCLEOTIDE SEQUENCE [LARGE SCALE GENOMIC DNA]</scope>
    <source>
        <strain evidence="1 2">D1-1</strain>
    </source>
</reference>
<dbReference type="RefSeq" id="WP_161422153.1">
    <property type="nucleotide sequence ID" value="NZ_JARWMY010000002.1"/>
</dbReference>
<keyword evidence="2" id="KW-1185">Reference proteome</keyword>
<sequence>MAYDLEERDIDAITESVLITWRDALDHDLAALRDLEAETRQLSRDGYSLGPEGAGAIADLLANVADSLTQTRMEIYHLAHAAGEDDEEALN</sequence>
<accession>A0A7X5AJI1</accession>
<organism evidence="1 2">
    <name type="scientific">Halomonas icarae</name>
    <dbReference type="NCBI Taxonomy" id="2691040"/>
    <lineage>
        <taxon>Bacteria</taxon>
        <taxon>Pseudomonadati</taxon>
        <taxon>Pseudomonadota</taxon>
        <taxon>Gammaproteobacteria</taxon>
        <taxon>Oceanospirillales</taxon>
        <taxon>Halomonadaceae</taxon>
        <taxon>Halomonas</taxon>
    </lineage>
</organism>
<dbReference type="AlphaFoldDB" id="A0A7X5AJI1"/>
<evidence type="ECO:0000313" key="1">
    <source>
        <dbReference type="EMBL" id="NAW11312.1"/>
    </source>
</evidence>
<evidence type="ECO:0000313" key="2">
    <source>
        <dbReference type="Proteomes" id="UP000448235"/>
    </source>
</evidence>
<name>A0A7X5AJI1_9GAMM</name>
<gene>
    <name evidence="1" type="ORF">GRB80_00410</name>
</gene>
<dbReference type="EMBL" id="WUTS01000001">
    <property type="protein sequence ID" value="NAW11312.1"/>
    <property type="molecule type" value="Genomic_DNA"/>
</dbReference>
<dbReference type="Proteomes" id="UP000448235">
    <property type="component" value="Unassembled WGS sequence"/>
</dbReference>
<proteinExistence type="predicted"/>
<protein>
    <submittedName>
        <fullName evidence="1">Uncharacterized protein</fullName>
    </submittedName>
</protein>